<evidence type="ECO:0000313" key="2">
    <source>
        <dbReference type="EMBL" id="TKJ37950.1"/>
    </source>
</evidence>
<dbReference type="Proteomes" id="UP000319619">
    <property type="component" value="Unassembled WGS sequence"/>
</dbReference>
<evidence type="ECO:0000313" key="3">
    <source>
        <dbReference type="Proteomes" id="UP000319619"/>
    </source>
</evidence>
<dbReference type="GO" id="GO:0046872">
    <property type="term" value="F:metal ion binding"/>
    <property type="evidence" value="ECO:0007669"/>
    <property type="project" value="InterPro"/>
</dbReference>
<sequence length="184" mass="21489">MEVILVDNKALAEELEALQFALKTEQDGYAYYSDASSRTNHAVAKRFFASLADDEKEHISLIKEFHASMQESPEGSEVQLPDLPGDPRKSLVTIFEEAKKEIDHNVPADTGILGVYRHAMDLEDKAAKYYEQRRDASPFERARKFFDWLFHFENYHYQMISDSLSYLENPEQWYQDYERSIFEG</sequence>
<dbReference type="Pfam" id="PF02915">
    <property type="entry name" value="Rubrerythrin"/>
    <property type="match status" value="1"/>
</dbReference>
<dbReference type="Gene3D" id="1.20.1260.10">
    <property type="match status" value="1"/>
</dbReference>
<protein>
    <recommendedName>
        <fullName evidence="1">Rubrerythrin diiron-binding domain-containing protein</fullName>
    </recommendedName>
</protein>
<dbReference type="InterPro" id="IPR009078">
    <property type="entry name" value="Ferritin-like_SF"/>
</dbReference>
<feature type="domain" description="Rubrerythrin diiron-binding" evidence="1">
    <location>
        <begin position="16"/>
        <end position="160"/>
    </location>
</feature>
<organism evidence="2 3">
    <name type="scientific">candidate division LCP-89 bacterium B3_LCP</name>
    <dbReference type="NCBI Taxonomy" id="2012998"/>
    <lineage>
        <taxon>Bacteria</taxon>
        <taxon>Pseudomonadati</taxon>
        <taxon>Bacteria division LCP-89</taxon>
    </lineage>
</organism>
<proteinExistence type="predicted"/>
<dbReference type="CDD" id="cd01045">
    <property type="entry name" value="Ferritin_like_AB"/>
    <property type="match status" value="1"/>
</dbReference>
<gene>
    <name evidence="2" type="ORF">CEE37_13380</name>
</gene>
<dbReference type="EMBL" id="NJBN01000011">
    <property type="protein sequence ID" value="TKJ37950.1"/>
    <property type="molecule type" value="Genomic_DNA"/>
</dbReference>
<dbReference type="InterPro" id="IPR003251">
    <property type="entry name" value="Rr_diiron-bd_dom"/>
</dbReference>
<comment type="caution">
    <text evidence="2">The sequence shown here is derived from an EMBL/GenBank/DDBJ whole genome shotgun (WGS) entry which is preliminary data.</text>
</comment>
<dbReference type="PANTHER" id="PTHR33531">
    <property type="entry name" value="RUBRERYTHRIN SUBFAMILY"/>
    <property type="match status" value="1"/>
</dbReference>
<dbReference type="PANTHER" id="PTHR33531:SF7">
    <property type="entry name" value="HYPOTHETICAL MEMBRANE PROTEIN, CONSERVED"/>
    <property type="match status" value="1"/>
</dbReference>
<name>A0A532USN5_UNCL8</name>
<dbReference type="GO" id="GO:0016491">
    <property type="term" value="F:oxidoreductase activity"/>
    <property type="evidence" value="ECO:0007669"/>
    <property type="project" value="InterPro"/>
</dbReference>
<dbReference type="InterPro" id="IPR012347">
    <property type="entry name" value="Ferritin-like"/>
</dbReference>
<dbReference type="AlphaFoldDB" id="A0A532USN5"/>
<reference evidence="2 3" key="1">
    <citation type="submission" date="2017-06" db="EMBL/GenBank/DDBJ databases">
        <title>Novel microbial phyla capable of carbon fixation and sulfur reduction in deep-sea sediments.</title>
        <authorList>
            <person name="Huang J."/>
            <person name="Baker B."/>
            <person name="Wang Y."/>
        </authorList>
    </citation>
    <scope>NUCLEOTIDE SEQUENCE [LARGE SCALE GENOMIC DNA]</scope>
    <source>
        <strain evidence="2">B3_LCP</strain>
    </source>
</reference>
<accession>A0A532USN5</accession>
<dbReference type="SUPFAM" id="SSF47240">
    <property type="entry name" value="Ferritin-like"/>
    <property type="match status" value="1"/>
</dbReference>
<evidence type="ECO:0000259" key="1">
    <source>
        <dbReference type="Pfam" id="PF02915"/>
    </source>
</evidence>